<accession>A0A835SHI4</accession>
<sequence length="99" mass="10830">MVLNTADRTQLPPLARNLTLHLHRHTLHRATKLEKLIKEGAPGTSVSVNPDKPRKGCFEVRGPGGKTFVSLLDMPRPFTKLKALDVEALAEEVVAALKA</sequence>
<evidence type="ECO:0000313" key="2">
    <source>
        <dbReference type="Proteomes" id="UP000650467"/>
    </source>
</evidence>
<reference evidence="1" key="1">
    <citation type="journal article" date="2020" name="bioRxiv">
        <title>Comparative genomics of Chlamydomonas.</title>
        <authorList>
            <person name="Craig R.J."/>
            <person name="Hasan A.R."/>
            <person name="Ness R.W."/>
            <person name="Keightley P.D."/>
        </authorList>
    </citation>
    <scope>NUCLEOTIDE SEQUENCE</scope>
    <source>
        <strain evidence="1">SAG 7.73</strain>
    </source>
</reference>
<name>A0A835SHI4_CHLIN</name>
<dbReference type="EMBL" id="JAEHOC010000053">
    <property type="protein sequence ID" value="KAG2425656.1"/>
    <property type="molecule type" value="Genomic_DNA"/>
</dbReference>
<protein>
    <recommendedName>
        <fullName evidence="3">Selenoprotein H</fullName>
    </recommendedName>
</protein>
<dbReference type="PANTHER" id="PTHR33638">
    <property type="entry name" value="SELENOPROTEIN H"/>
    <property type="match status" value="1"/>
</dbReference>
<dbReference type="PANTHER" id="PTHR33638:SF1">
    <property type="entry name" value="SELENOPROTEIN H"/>
    <property type="match status" value="1"/>
</dbReference>
<evidence type="ECO:0008006" key="3">
    <source>
        <dbReference type="Google" id="ProtNLM"/>
    </source>
</evidence>
<dbReference type="OrthoDB" id="1933874at2759"/>
<dbReference type="Proteomes" id="UP000650467">
    <property type="component" value="Unassembled WGS sequence"/>
</dbReference>
<keyword evidence="2" id="KW-1185">Reference proteome</keyword>
<organism evidence="1 2">
    <name type="scientific">Chlamydomonas incerta</name>
    <dbReference type="NCBI Taxonomy" id="51695"/>
    <lineage>
        <taxon>Eukaryota</taxon>
        <taxon>Viridiplantae</taxon>
        <taxon>Chlorophyta</taxon>
        <taxon>core chlorophytes</taxon>
        <taxon>Chlorophyceae</taxon>
        <taxon>CS clade</taxon>
        <taxon>Chlamydomonadales</taxon>
        <taxon>Chlamydomonadaceae</taxon>
        <taxon>Chlamydomonas</taxon>
    </lineage>
</organism>
<comment type="caution">
    <text evidence="1">The sequence shown here is derived from an EMBL/GenBank/DDBJ whole genome shotgun (WGS) entry which is preliminary data.</text>
</comment>
<dbReference type="InterPro" id="IPR052674">
    <property type="entry name" value="SelWTH-like"/>
</dbReference>
<gene>
    <name evidence="1" type="ORF">HXX76_013500</name>
</gene>
<evidence type="ECO:0000313" key="1">
    <source>
        <dbReference type="EMBL" id="KAG2425656.1"/>
    </source>
</evidence>
<dbReference type="GO" id="GO:0005794">
    <property type="term" value="C:Golgi apparatus"/>
    <property type="evidence" value="ECO:0007669"/>
    <property type="project" value="TreeGrafter"/>
</dbReference>
<proteinExistence type="predicted"/>
<dbReference type="AlphaFoldDB" id="A0A835SHI4"/>